<dbReference type="InterPro" id="IPR002935">
    <property type="entry name" value="SAM_O-MeTrfase"/>
</dbReference>
<dbReference type="PANTHER" id="PTHR10509:SF93">
    <property type="entry name" value="CATECHOL O-METHYLTRANSFERASE DOMAIN-CONTAINING PROTEIN 1"/>
    <property type="match status" value="1"/>
</dbReference>
<dbReference type="CDD" id="cd02440">
    <property type="entry name" value="AdoMet_MTases"/>
    <property type="match status" value="1"/>
</dbReference>
<dbReference type="GO" id="GO:0008171">
    <property type="term" value="F:O-methyltransferase activity"/>
    <property type="evidence" value="ECO:0007669"/>
    <property type="project" value="InterPro"/>
</dbReference>
<dbReference type="AlphaFoldDB" id="A0A9Q0NAU5"/>
<dbReference type="Proteomes" id="UP001151699">
    <property type="component" value="Chromosome A"/>
</dbReference>
<evidence type="ECO:0000256" key="4">
    <source>
        <dbReference type="ARBA" id="ARBA00023453"/>
    </source>
</evidence>
<evidence type="ECO:0000256" key="2">
    <source>
        <dbReference type="ARBA" id="ARBA00022679"/>
    </source>
</evidence>
<keyword evidence="1" id="KW-0489">Methyltransferase</keyword>
<dbReference type="Gene3D" id="3.40.50.150">
    <property type="entry name" value="Vaccinia Virus protein VP39"/>
    <property type="match status" value="1"/>
</dbReference>
<evidence type="ECO:0000313" key="5">
    <source>
        <dbReference type="EMBL" id="KAJ6646829.1"/>
    </source>
</evidence>
<keyword evidence="3" id="KW-0949">S-adenosyl-L-methionine</keyword>
<dbReference type="SUPFAM" id="SSF53335">
    <property type="entry name" value="S-adenosyl-L-methionine-dependent methyltransferases"/>
    <property type="match status" value="1"/>
</dbReference>
<dbReference type="Pfam" id="PF01596">
    <property type="entry name" value="Methyltransf_3"/>
    <property type="match status" value="1"/>
</dbReference>
<name>A0A9Q0NAU5_9DIPT</name>
<dbReference type="InterPro" id="IPR029063">
    <property type="entry name" value="SAM-dependent_MTases_sf"/>
</dbReference>
<dbReference type="PANTHER" id="PTHR10509">
    <property type="entry name" value="O-METHYLTRANSFERASE-RELATED"/>
    <property type="match status" value="1"/>
</dbReference>
<comment type="caution">
    <text evidence="5">The sequence shown here is derived from an EMBL/GenBank/DDBJ whole genome shotgun (WGS) entry which is preliminary data.</text>
</comment>
<comment type="similarity">
    <text evidence="4">Belongs to the class I-like SAM-binding methyltransferase superfamily. Cation-dependent O-methyltransferase family.</text>
</comment>
<dbReference type="GO" id="GO:0008757">
    <property type="term" value="F:S-adenosylmethionine-dependent methyltransferase activity"/>
    <property type="evidence" value="ECO:0007669"/>
    <property type="project" value="TreeGrafter"/>
</dbReference>
<protein>
    <submittedName>
        <fullName evidence="5">Caffeoyl-CoA O-methyltransferase 2</fullName>
    </submittedName>
</protein>
<dbReference type="GO" id="GO:0032259">
    <property type="term" value="P:methylation"/>
    <property type="evidence" value="ECO:0007669"/>
    <property type="project" value="UniProtKB-KW"/>
</dbReference>
<dbReference type="OrthoDB" id="7774383at2759"/>
<accession>A0A9Q0NAU5</accession>
<gene>
    <name evidence="5" type="primary">omt6</name>
    <name evidence="5" type="ORF">Bhyg_02043</name>
</gene>
<reference evidence="5" key="1">
    <citation type="submission" date="2022-07" db="EMBL/GenBank/DDBJ databases">
        <authorList>
            <person name="Trinca V."/>
            <person name="Uliana J.V.C."/>
            <person name="Torres T.T."/>
            <person name="Ward R.J."/>
            <person name="Monesi N."/>
        </authorList>
    </citation>
    <scope>NUCLEOTIDE SEQUENCE</scope>
    <source>
        <strain evidence="5">HSMRA1968</strain>
        <tissue evidence="5">Whole embryos</tissue>
    </source>
</reference>
<evidence type="ECO:0000256" key="1">
    <source>
        <dbReference type="ARBA" id="ARBA00022603"/>
    </source>
</evidence>
<organism evidence="5 6">
    <name type="scientific">Pseudolycoriella hygida</name>
    <dbReference type="NCBI Taxonomy" id="35572"/>
    <lineage>
        <taxon>Eukaryota</taxon>
        <taxon>Metazoa</taxon>
        <taxon>Ecdysozoa</taxon>
        <taxon>Arthropoda</taxon>
        <taxon>Hexapoda</taxon>
        <taxon>Insecta</taxon>
        <taxon>Pterygota</taxon>
        <taxon>Neoptera</taxon>
        <taxon>Endopterygota</taxon>
        <taxon>Diptera</taxon>
        <taxon>Nematocera</taxon>
        <taxon>Sciaroidea</taxon>
        <taxon>Sciaridae</taxon>
        <taxon>Pseudolycoriella</taxon>
    </lineage>
</organism>
<proteinExistence type="inferred from homology"/>
<keyword evidence="2" id="KW-0808">Transferase</keyword>
<keyword evidence="6" id="KW-1185">Reference proteome</keyword>
<dbReference type="PROSITE" id="PS51682">
    <property type="entry name" value="SAM_OMT_I"/>
    <property type="match status" value="1"/>
</dbReference>
<dbReference type="InterPro" id="IPR050362">
    <property type="entry name" value="Cation-dep_OMT"/>
</dbReference>
<evidence type="ECO:0000313" key="6">
    <source>
        <dbReference type="Proteomes" id="UP001151699"/>
    </source>
</evidence>
<dbReference type="EMBL" id="WJQU01000001">
    <property type="protein sequence ID" value="KAJ6646829.1"/>
    <property type="molecule type" value="Genomic_DNA"/>
</dbReference>
<evidence type="ECO:0000256" key="3">
    <source>
        <dbReference type="ARBA" id="ARBA00022691"/>
    </source>
</evidence>
<sequence>MANLKSFFNTSPRIQYALDHSTKLSEHVEELIKLSLEHPLNIMIGARGVLQTCTAIMEMIQAKNVLDIGLFTGVSALTWALTIPADGKVVSMDINKENYEAYGKRVIENSGVAHKIDIRIQPAVKTLQELIDSGLSGTFDFVFIDANKTDYLNYYNLSFQLLRNGGVIAVDNAMFGDIVLKEEKDESGLTIDGLNNMVSKDVNVQSVLLPIEDGLHIIVKKY</sequence>